<dbReference type="STRING" id="395961.Cyan7425_2474"/>
<reference evidence="1" key="1">
    <citation type="submission" date="2009-01" db="EMBL/GenBank/DDBJ databases">
        <title>Complete sequence of chromosome Cyanothece sp. PCC 7425.</title>
        <authorList>
            <consortium name="US DOE Joint Genome Institute"/>
            <person name="Lucas S."/>
            <person name="Copeland A."/>
            <person name="Lapidus A."/>
            <person name="Glavina del Rio T."/>
            <person name="Dalin E."/>
            <person name="Tice H."/>
            <person name="Bruce D."/>
            <person name="Goodwin L."/>
            <person name="Pitluck S."/>
            <person name="Sims D."/>
            <person name="Meineke L."/>
            <person name="Brettin T."/>
            <person name="Detter J.C."/>
            <person name="Han C."/>
            <person name="Larimer F."/>
            <person name="Land M."/>
            <person name="Hauser L."/>
            <person name="Kyrpides N."/>
            <person name="Ovchinnikova G."/>
            <person name="Liberton M."/>
            <person name="Stoeckel J."/>
            <person name="Banerjee A."/>
            <person name="Singh A."/>
            <person name="Page L."/>
            <person name="Sato H."/>
            <person name="Zhao L."/>
            <person name="Sherman L."/>
            <person name="Pakrasi H."/>
            <person name="Richardson P."/>
        </authorList>
    </citation>
    <scope>NUCLEOTIDE SEQUENCE</scope>
    <source>
        <strain evidence="1">PCC 7425</strain>
    </source>
</reference>
<accession>B8HXE0</accession>
<sequence>MSPLKTYPDGPPFTGVIGRTVEESGPVRPEPVLAADGAPNVRRYLPMP</sequence>
<organism evidence="1">
    <name type="scientific">Cyanothece sp. (strain PCC 7425 / ATCC 29141)</name>
    <dbReference type="NCBI Taxonomy" id="395961"/>
    <lineage>
        <taxon>Bacteria</taxon>
        <taxon>Bacillati</taxon>
        <taxon>Cyanobacteriota</taxon>
        <taxon>Cyanophyceae</taxon>
        <taxon>Gomontiellales</taxon>
        <taxon>Cyanothecaceae</taxon>
        <taxon>Cyanothece</taxon>
    </lineage>
</organism>
<name>B8HXE0_CYAP4</name>
<evidence type="ECO:0000313" key="1">
    <source>
        <dbReference type="EMBL" id="ACL44831.1"/>
    </source>
</evidence>
<dbReference type="AlphaFoldDB" id="B8HXE0"/>
<proteinExistence type="predicted"/>
<dbReference type="HOGENOM" id="CLU_3151910_0_0_3"/>
<protein>
    <submittedName>
        <fullName evidence="1">Uncharacterized protein</fullName>
    </submittedName>
</protein>
<gene>
    <name evidence="1" type="ordered locus">Cyan7425_2474</name>
</gene>
<dbReference type="EMBL" id="CP001344">
    <property type="protein sequence ID" value="ACL44831.1"/>
    <property type="molecule type" value="Genomic_DNA"/>
</dbReference>
<dbReference type="KEGG" id="cyn:Cyan7425_2474"/>